<dbReference type="EnsemblMetazoa" id="XM_014387407.1">
    <property type="protein sequence ID" value="XP_014242893.1"/>
    <property type="gene ID" value="LOC106662951"/>
</dbReference>
<accession>A0A8I6TE35</accession>
<dbReference type="AlphaFoldDB" id="A0A8I6TE35"/>
<evidence type="ECO:0000256" key="1">
    <source>
        <dbReference type="ARBA" id="ARBA00006190"/>
    </source>
</evidence>
<dbReference type="OrthoDB" id="10266568at2759"/>
<proteinExistence type="inferred from homology"/>
<protein>
    <recommendedName>
        <fullName evidence="4">Charged multivesicular body protein 1b</fullName>
    </recommendedName>
</protein>
<evidence type="ECO:0000313" key="2">
    <source>
        <dbReference type="EnsemblMetazoa" id="XP_014242893.1"/>
    </source>
</evidence>
<dbReference type="Gene3D" id="6.10.140.1230">
    <property type="match status" value="1"/>
</dbReference>
<dbReference type="GO" id="GO:0007034">
    <property type="term" value="P:vacuolar transport"/>
    <property type="evidence" value="ECO:0007669"/>
    <property type="project" value="InterPro"/>
</dbReference>
<sequence length="201" mass="22882">MLRSPRRIESNLYNLKLTVKQLLKSSKRCSKLETEEVQMTRQAMKKGHVEEARIHAENAIRQRTQAQNYLRMSARVDSVICKIESAMLSGRVTNSMNKVVKSMHVALQSMDLIKISNVMEKFERQFENLDVQASFLEDAMHSTAASSIPISEVNKLLQQVVDETGLEVNLQLPQPGTSVEAPETINDTELIHRLENLKHIK</sequence>
<name>A0A8I6TE35_CIMLE</name>
<dbReference type="PANTHER" id="PTHR10476">
    <property type="entry name" value="CHARGED MULTIVESICULAR BODY PROTEIN"/>
    <property type="match status" value="1"/>
</dbReference>
<evidence type="ECO:0008006" key="4">
    <source>
        <dbReference type="Google" id="ProtNLM"/>
    </source>
</evidence>
<comment type="similarity">
    <text evidence="1">Belongs to the SNF7 family.</text>
</comment>
<organism evidence="2 3">
    <name type="scientific">Cimex lectularius</name>
    <name type="common">Bed bug</name>
    <name type="synonym">Acanthia lectularia</name>
    <dbReference type="NCBI Taxonomy" id="79782"/>
    <lineage>
        <taxon>Eukaryota</taxon>
        <taxon>Metazoa</taxon>
        <taxon>Ecdysozoa</taxon>
        <taxon>Arthropoda</taxon>
        <taxon>Hexapoda</taxon>
        <taxon>Insecta</taxon>
        <taxon>Pterygota</taxon>
        <taxon>Neoptera</taxon>
        <taxon>Paraneoptera</taxon>
        <taxon>Hemiptera</taxon>
        <taxon>Heteroptera</taxon>
        <taxon>Panheteroptera</taxon>
        <taxon>Cimicomorpha</taxon>
        <taxon>Cimicidae</taxon>
        <taxon>Cimex</taxon>
    </lineage>
</organism>
<keyword evidence="3" id="KW-1185">Reference proteome</keyword>
<dbReference type="InterPro" id="IPR005024">
    <property type="entry name" value="Snf7_fam"/>
</dbReference>
<dbReference type="KEGG" id="clec:106662951"/>
<evidence type="ECO:0000313" key="3">
    <source>
        <dbReference type="Proteomes" id="UP000494040"/>
    </source>
</evidence>
<gene>
    <name evidence="2" type="primary">106662951</name>
</gene>
<dbReference type="Proteomes" id="UP000494040">
    <property type="component" value="Unassembled WGS sequence"/>
</dbReference>
<reference evidence="2" key="1">
    <citation type="submission" date="2022-01" db="UniProtKB">
        <authorList>
            <consortium name="EnsemblMetazoa"/>
        </authorList>
    </citation>
    <scope>IDENTIFICATION</scope>
</reference>
<dbReference type="Pfam" id="PF03357">
    <property type="entry name" value="Snf7"/>
    <property type="match status" value="1"/>
</dbReference>